<evidence type="ECO:0000256" key="4">
    <source>
        <dbReference type="ARBA" id="ARBA00022989"/>
    </source>
</evidence>
<organism evidence="8 9">
    <name type="scientific">Paenibacillus borealis</name>
    <dbReference type="NCBI Taxonomy" id="160799"/>
    <lineage>
        <taxon>Bacteria</taxon>
        <taxon>Bacillati</taxon>
        <taxon>Bacillota</taxon>
        <taxon>Bacilli</taxon>
        <taxon>Bacillales</taxon>
        <taxon>Paenibacillaceae</taxon>
        <taxon>Paenibacillus</taxon>
    </lineage>
</organism>
<dbReference type="Gene3D" id="1.10.3730.20">
    <property type="match status" value="1"/>
</dbReference>
<evidence type="ECO:0000256" key="3">
    <source>
        <dbReference type="ARBA" id="ARBA00022692"/>
    </source>
</evidence>
<keyword evidence="9" id="KW-1185">Reference proteome</keyword>
<keyword evidence="3 6" id="KW-0812">Transmembrane</keyword>
<feature type="transmembrane region" description="Helical" evidence="7">
    <location>
        <begin position="26"/>
        <end position="44"/>
    </location>
</feature>
<keyword evidence="2" id="KW-1003">Cell membrane</keyword>
<comment type="subcellular location">
    <subcellularLocation>
        <location evidence="1 6">Cell membrane</location>
        <topology evidence="1 6">Multi-pass membrane protein</topology>
    </subcellularLocation>
</comment>
<comment type="caution">
    <text evidence="8">The sequence shown here is derived from an EMBL/GenBank/DDBJ whole genome shotgun (WGS) entry which is preliminary data.</text>
</comment>
<evidence type="ECO:0000313" key="8">
    <source>
        <dbReference type="EMBL" id="OMD48814.1"/>
    </source>
</evidence>
<evidence type="ECO:0000313" key="9">
    <source>
        <dbReference type="Proteomes" id="UP000187412"/>
    </source>
</evidence>
<protein>
    <submittedName>
        <fullName evidence="8">QacE family quaternary ammonium compound efflux SMR transporter</fullName>
    </submittedName>
</protein>
<dbReference type="Pfam" id="PF00893">
    <property type="entry name" value="Multi_Drug_Res"/>
    <property type="match status" value="1"/>
</dbReference>
<keyword evidence="5 7" id="KW-0472">Membrane</keyword>
<evidence type="ECO:0000256" key="1">
    <source>
        <dbReference type="ARBA" id="ARBA00004651"/>
    </source>
</evidence>
<feature type="transmembrane region" description="Helical" evidence="7">
    <location>
        <begin position="56"/>
        <end position="76"/>
    </location>
</feature>
<dbReference type="SUPFAM" id="SSF103481">
    <property type="entry name" value="Multidrug resistance efflux transporter EmrE"/>
    <property type="match status" value="1"/>
</dbReference>
<evidence type="ECO:0000256" key="5">
    <source>
        <dbReference type="ARBA" id="ARBA00023136"/>
    </source>
</evidence>
<evidence type="ECO:0000256" key="7">
    <source>
        <dbReference type="SAM" id="Phobius"/>
    </source>
</evidence>
<dbReference type="InterPro" id="IPR000390">
    <property type="entry name" value="Small_drug/metabolite_transptr"/>
</dbReference>
<evidence type="ECO:0000256" key="6">
    <source>
        <dbReference type="RuleBase" id="RU003942"/>
    </source>
</evidence>
<sequence length="110" mass="11715">MAWVKIAGAACFEVVWVIGLKHASAPWEWLVTVVAIIISFYTIISASSKLPVGTVYSVFVGLGTAGTVLADILWFGEPFKPLKLVLVLVLLAGVIGLKLVTGDSKEKEVS</sequence>
<gene>
    <name evidence="8" type="ORF">BSK56_10680</name>
</gene>
<dbReference type="InterPro" id="IPR037185">
    <property type="entry name" value="EmrE-like"/>
</dbReference>
<dbReference type="Proteomes" id="UP000187412">
    <property type="component" value="Unassembled WGS sequence"/>
</dbReference>
<dbReference type="EMBL" id="MPTB01000011">
    <property type="protein sequence ID" value="OMD48814.1"/>
    <property type="molecule type" value="Genomic_DNA"/>
</dbReference>
<proteinExistence type="inferred from homology"/>
<evidence type="ECO:0000256" key="2">
    <source>
        <dbReference type="ARBA" id="ARBA00022475"/>
    </source>
</evidence>
<reference evidence="8 9" key="1">
    <citation type="submission" date="2016-10" db="EMBL/GenBank/DDBJ databases">
        <title>Paenibacillus species isolates.</title>
        <authorList>
            <person name="Beno S.M."/>
        </authorList>
    </citation>
    <scope>NUCLEOTIDE SEQUENCE [LARGE SCALE GENOMIC DNA]</scope>
    <source>
        <strain evidence="8 9">FSL H7-0744</strain>
    </source>
</reference>
<name>A0ABX3HGQ3_PAEBO</name>
<dbReference type="PANTHER" id="PTHR30561:SF7">
    <property type="entry name" value="GUANIDINIUM EFFLUX SYSTEM SUBUNIT GDNC-RELATED"/>
    <property type="match status" value="1"/>
</dbReference>
<dbReference type="RefSeq" id="WP_038599007.1">
    <property type="nucleotide sequence ID" value="NZ_MPTB01000011.1"/>
</dbReference>
<accession>A0ABX3HGQ3</accession>
<dbReference type="InterPro" id="IPR045324">
    <property type="entry name" value="Small_multidrug_res"/>
</dbReference>
<keyword evidence="4 7" id="KW-1133">Transmembrane helix</keyword>
<feature type="transmembrane region" description="Helical" evidence="7">
    <location>
        <begin position="82"/>
        <end position="100"/>
    </location>
</feature>
<dbReference type="PANTHER" id="PTHR30561">
    <property type="entry name" value="SMR FAMILY PROTON-DEPENDENT DRUG EFFLUX TRANSPORTER SUGE"/>
    <property type="match status" value="1"/>
</dbReference>
<comment type="similarity">
    <text evidence="6">Belongs to the drug/metabolite transporter (DMT) superfamily. Small multidrug resistance (SMR) (TC 2.A.7.1) family.</text>
</comment>